<dbReference type="Pfam" id="PF15580">
    <property type="entry name" value="Imm53"/>
    <property type="match status" value="1"/>
</dbReference>
<reference evidence="1 2" key="1">
    <citation type="submission" date="2016-10" db="EMBL/GenBank/DDBJ databases">
        <title>Paenibacillus species isolates.</title>
        <authorList>
            <person name="Beno S.M."/>
        </authorList>
    </citation>
    <scope>NUCLEOTIDE SEQUENCE [LARGE SCALE GENOMIC DNA]</scope>
    <source>
        <strain evidence="1 2">FSL H7-0744</strain>
    </source>
</reference>
<organism evidence="1 2">
    <name type="scientific">Paenibacillus borealis</name>
    <dbReference type="NCBI Taxonomy" id="160799"/>
    <lineage>
        <taxon>Bacteria</taxon>
        <taxon>Bacillati</taxon>
        <taxon>Bacillota</taxon>
        <taxon>Bacilli</taxon>
        <taxon>Bacillales</taxon>
        <taxon>Paenibacillaceae</taxon>
        <taxon>Paenibacillus</taxon>
    </lineage>
</organism>
<dbReference type="Proteomes" id="UP000187412">
    <property type="component" value="Unassembled WGS sequence"/>
</dbReference>
<comment type="caution">
    <text evidence="1">The sequence shown here is derived from an EMBL/GenBank/DDBJ whole genome shotgun (WGS) entry which is preliminary data.</text>
</comment>
<accession>A0ABX3HBS1</accession>
<evidence type="ECO:0000313" key="1">
    <source>
        <dbReference type="EMBL" id="OMD46721.1"/>
    </source>
</evidence>
<dbReference type="EMBL" id="MPTB01000019">
    <property type="protein sequence ID" value="OMD46721.1"/>
    <property type="molecule type" value="Genomic_DNA"/>
</dbReference>
<protein>
    <submittedName>
        <fullName evidence="1">Rhodanese-related sulfurtransferase</fullName>
    </submittedName>
</protein>
<sequence>MNVLQWLEVWYSRQCDGDWEHSQVVSITTLDNPGWSVDIFLGGTELEDKGFELLNIDRSDVDWVYGKVSDNIFQGRGGVNNLEEILQIFQQWAMLNED</sequence>
<name>A0ABX3HBS1_PAEBO</name>
<gene>
    <name evidence="1" type="ORF">BSK56_16130</name>
</gene>
<keyword evidence="2" id="KW-1185">Reference proteome</keyword>
<dbReference type="RefSeq" id="WP_076111532.1">
    <property type="nucleotide sequence ID" value="NZ_MPTB01000019.1"/>
</dbReference>
<dbReference type="InterPro" id="IPR028228">
    <property type="entry name" value="Imm53"/>
</dbReference>
<evidence type="ECO:0000313" key="2">
    <source>
        <dbReference type="Proteomes" id="UP000187412"/>
    </source>
</evidence>
<proteinExistence type="predicted"/>